<protein>
    <submittedName>
        <fullName evidence="1">Uncharacterized protein</fullName>
    </submittedName>
</protein>
<evidence type="ECO:0000313" key="1">
    <source>
        <dbReference type="EMBL" id="MBK7953457.1"/>
    </source>
</evidence>
<proteinExistence type="predicted"/>
<dbReference type="Proteomes" id="UP000706151">
    <property type="component" value="Unassembled WGS sequence"/>
</dbReference>
<name>A0A935W2W6_9PROT</name>
<comment type="caution">
    <text evidence="1">The sequence shown here is derived from an EMBL/GenBank/DDBJ whole genome shotgun (WGS) entry which is preliminary data.</text>
</comment>
<evidence type="ECO:0000313" key="2">
    <source>
        <dbReference type="Proteomes" id="UP000706151"/>
    </source>
</evidence>
<reference evidence="1 2" key="1">
    <citation type="submission" date="2020-10" db="EMBL/GenBank/DDBJ databases">
        <title>Connecting structure to function with the recovery of over 1000 high-quality activated sludge metagenome-assembled genomes encoding full-length rRNA genes using long-read sequencing.</title>
        <authorList>
            <person name="Singleton C.M."/>
            <person name="Petriglieri F."/>
            <person name="Kristensen J.M."/>
            <person name="Kirkegaard R.H."/>
            <person name="Michaelsen T.Y."/>
            <person name="Andersen M.H."/>
            <person name="Karst S.M."/>
            <person name="Dueholm M.S."/>
            <person name="Nielsen P.H."/>
            <person name="Albertsen M."/>
        </authorList>
    </citation>
    <scope>NUCLEOTIDE SEQUENCE [LARGE SCALE GENOMIC DNA]</scope>
    <source>
        <strain evidence="1">Fred_18-Q3-R57-64_BAT3C.720</strain>
    </source>
</reference>
<dbReference type="EMBL" id="JADJOT010000004">
    <property type="protein sequence ID" value="MBK7953457.1"/>
    <property type="molecule type" value="Genomic_DNA"/>
</dbReference>
<accession>A0A935W2W6</accession>
<dbReference type="AlphaFoldDB" id="A0A935W2W6"/>
<gene>
    <name evidence="1" type="ORF">IPK02_05510</name>
</gene>
<organism evidence="1 2">
    <name type="scientific">Candidatus Accumulibacter affinis</name>
    <dbReference type="NCBI Taxonomy" id="2954384"/>
    <lineage>
        <taxon>Bacteria</taxon>
        <taxon>Pseudomonadati</taxon>
        <taxon>Pseudomonadota</taxon>
        <taxon>Betaproteobacteria</taxon>
        <taxon>Candidatus Accumulibacter</taxon>
    </lineage>
</organism>
<sequence>MEQSDSISRFSFDALGHASLSGTITGIGLDIPIGLRFSPWGELFVANEETSAVSRWTFDVSHNAIANGSLRRRQAVSTGWSSLLRPR</sequence>